<dbReference type="InterPro" id="IPR027417">
    <property type="entry name" value="P-loop_NTPase"/>
</dbReference>
<evidence type="ECO:0000313" key="2">
    <source>
        <dbReference type="EMBL" id="MEF2967065.1"/>
    </source>
</evidence>
<dbReference type="InterPro" id="IPR041628">
    <property type="entry name" value="ChlI/MoxR_AAA_lid"/>
</dbReference>
<dbReference type="EMBL" id="JAZHPZ010000006">
    <property type="protein sequence ID" value="MEF2967065.1"/>
    <property type="molecule type" value="Genomic_DNA"/>
</dbReference>
<dbReference type="PANTHER" id="PTHR42759">
    <property type="entry name" value="MOXR FAMILY PROTEIN"/>
    <property type="match status" value="1"/>
</dbReference>
<feature type="domain" description="AAA+ ATPase" evidence="1">
    <location>
        <begin position="42"/>
        <end position="186"/>
    </location>
</feature>
<dbReference type="PANTHER" id="PTHR42759:SF1">
    <property type="entry name" value="MAGNESIUM-CHELATASE SUBUNIT CHLD"/>
    <property type="match status" value="1"/>
</dbReference>
<dbReference type="RefSeq" id="WP_331847283.1">
    <property type="nucleotide sequence ID" value="NZ_JAZHPZ010000006.1"/>
</dbReference>
<dbReference type="CDD" id="cd00009">
    <property type="entry name" value="AAA"/>
    <property type="match status" value="1"/>
</dbReference>
<evidence type="ECO:0000313" key="3">
    <source>
        <dbReference type="Proteomes" id="UP001306950"/>
    </source>
</evidence>
<dbReference type="InterPro" id="IPR050764">
    <property type="entry name" value="CbbQ/NirQ/NorQ/GpvN"/>
</dbReference>
<dbReference type="SUPFAM" id="SSF52540">
    <property type="entry name" value="P-loop containing nucleoside triphosphate hydrolases"/>
    <property type="match status" value="1"/>
</dbReference>
<dbReference type="InterPro" id="IPR011703">
    <property type="entry name" value="ATPase_AAA-3"/>
</dbReference>
<organism evidence="2 3">
    <name type="scientific">Paenibacillus haidiansis</name>
    <dbReference type="NCBI Taxonomy" id="1574488"/>
    <lineage>
        <taxon>Bacteria</taxon>
        <taxon>Bacillati</taxon>
        <taxon>Bacillota</taxon>
        <taxon>Bacilli</taxon>
        <taxon>Bacillales</taxon>
        <taxon>Paenibacillaceae</taxon>
        <taxon>Paenibacillus</taxon>
    </lineage>
</organism>
<dbReference type="PIRSF" id="PIRSF002849">
    <property type="entry name" value="AAA_ATPase_chaperone_MoxR_prd"/>
    <property type="match status" value="1"/>
</dbReference>
<dbReference type="Pfam" id="PF07726">
    <property type="entry name" value="AAA_3"/>
    <property type="match status" value="1"/>
</dbReference>
<reference evidence="2 3" key="1">
    <citation type="submission" date="2024-02" db="EMBL/GenBank/DDBJ databases">
        <title>A nitrogen-fixing paenibacillus bacterium.</title>
        <authorList>
            <person name="Zhang W.L."/>
            <person name="Chen S.F."/>
        </authorList>
    </citation>
    <scope>NUCLEOTIDE SEQUENCE [LARGE SCALE GENOMIC DNA]</scope>
    <source>
        <strain evidence="2 3">M1</strain>
    </source>
</reference>
<dbReference type="SMART" id="SM00382">
    <property type="entry name" value="AAA"/>
    <property type="match status" value="1"/>
</dbReference>
<comment type="caution">
    <text evidence="2">The sequence shown here is derived from an EMBL/GenBank/DDBJ whole genome shotgun (WGS) entry which is preliminary data.</text>
</comment>
<dbReference type="Gene3D" id="1.10.8.80">
    <property type="entry name" value="Magnesium chelatase subunit I, C-Terminal domain"/>
    <property type="match status" value="1"/>
</dbReference>
<dbReference type="Gene3D" id="3.40.50.300">
    <property type="entry name" value="P-loop containing nucleotide triphosphate hydrolases"/>
    <property type="match status" value="1"/>
</dbReference>
<evidence type="ECO:0000259" key="1">
    <source>
        <dbReference type="SMART" id="SM00382"/>
    </source>
</evidence>
<protein>
    <submittedName>
        <fullName evidence="2">MoxR family ATPase</fullName>
    </submittedName>
</protein>
<sequence length="329" mass="35647">MLEPSVQVESWSGAIANVREQIGRVIVGQQEAVEQMLWCIFAGGHALLEGIPGLGKTVLVRTIADTLDLSFSRIQFTPDLMPSDITGTNVITFGPQGTADTAFQPGPVFSSIVLADEINRASPKTQSALLEAMQEQTVTVGGETRKLPQPFFVLATQNPLEQEGTYPLPEAQLDRFMLKIHVGYPSPEELKEIVRRTTSGGGAVPEKKLDASELMEIRRASREVLLADEVLDYGVRLLMMTHPEEKNAPAAVRSYVRFGSGPRGIQSIISAAKVRAISKGRLHVSTGDIAAVAVPALRHRLFLNFEGQATGVSPDRIIEEVLAALEGSR</sequence>
<accession>A0ABU7VUA3</accession>
<name>A0ABU7VUA3_9BACL</name>
<proteinExistence type="predicted"/>
<dbReference type="Pfam" id="PF17863">
    <property type="entry name" value="AAA_lid_2"/>
    <property type="match status" value="1"/>
</dbReference>
<keyword evidence="3" id="KW-1185">Reference proteome</keyword>
<dbReference type="Proteomes" id="UP001306950">
    <property type="component" value="Unassembled WGS sequence"/>
</dbReference>
<gene>
    <name evidence="2" type="ORF">V3851_14580</name>
</gene>
<dbReference type="InterPro" id="IPR003593">
    <property type="entry name" value="AAA+_ATPase"/>
</dbReference>